<accession>A0A429ZFA0</accession>
<evidence type="ECO:0000256" key="1">
    <source>
        <dbReference type="SAM" id="Phobius"/>
    </source>
</evidence>
<keyword evidence="1" id="KW-1133">Transmembrane helix</keyword>
<evidence type="ECO:0000313" key="2">
    <source>
        <dbReference type="EMBL" id="RST92383.1"/>
    </source>
</evidence>
<dbReference type="RefSeq" id="WP_126781866.1">
    <property type="nucleotide sequence ID" value="NZ_CAUQJP010000094.1"/>
</dbReference>
<sequence length="88" mass="10112">MIKNKYKVAKWLFRGSLVVTLIGFFLQTVLFPVQDFNLMSQADLLELQKEFAINYPLGVILFYGGLVSLILTTVYLLTCLLKPRIKIK</sequence>
<dbReference type="Proteomes" id="UP000287239">
    <property type="component" value="Unassembled WGS sequence"/>
</dbReference>
<protein>
    <submittedName>
        <fullName evidence="2">Uncharacterized protein</fullName>
    </submittedName>
</protein>
<reference evidence="2 3" key="1">
    <citation type="submission" date="2017-05" db="EMBL/GenBank/DDBJ databases">
        <title>Vagococcus spp. assemblies.</title>
        <authorList>
            <person name="Gulvik C.A."/>
        </authorList>
    </citation>
    <scope>NUCLEOTIDE SEQUENCE [LARGE SCALE GENOMIC DNA]</scope>
    <source>
        <strain evidence="2 3">NCFB 2777</strain>
    </source>
</reference>
<keyword evidence="1" id="KW-0472">Membrane</keyword>
<evidence type="ECO:0000313" key="3">
    <source>
        <dbReference type="Proteomes" id="UP000287239"/>
    </source>
</evidence>
<feature type="transmembrane region" description="Helical" evidence="1">
    <location>
        <begin position="53"/>
        <end position="81"/>
    </location>
</feature>
<organism evidence="2 3">
    <name type="scientific">Vagococcus salmoninarum</name>
    <dbReference type="NCBI Taxonomy" id="2739"/>
    <lineage>
        <taxon>Bacteria</taxon>
        <taxon>Bacillati</taxon>
        <taxon>Bacillota</taxon>
        <taxon>Bacilli</taxon>
        <taxon>Lactobacillales</taxon>
        <taxon>Enterococcaceae</taxon>
        <taxon>Vagococcus</taxon>
    </lineage>
</organism>
<name>A0A429ZFA0_9ENTE</name>
<proteinExistence type="predicted"/>
<dbReference type="OrthoDB" id="2200439at2"/>
<dbReference type="EMBL" id="NGJU01000023">
    <property type="protein sequence ID" value="RST92383.1"/>
    <property type="molecule type" value="Genomic_DNA"/>
</dbReference>
<gene>
    <name evidence="2" type="ORF">CBF35_13095</name>
</gene>
<dbReference type="AlphaFoldDB" id="A0A429ZFA0"/>
<feature type="transmembrane region" description="Helical" evidence="1">
    <location>
        <begin position="12"/>
        <end position="33"/>
    </location>
</feature>
<keyword evidence="3" id="KW-1185">Reference proteome</keyword>
<comment type="caution">
    <text evidence="2">The sequence shown here is derived from an EMBL/GenBank/DDBJ whole genome shotgun (WGS) entry which is preliminary data.</text>
</comment>
<dbReference type="GeneID" id="98569281"/>
<keyword evidence="1" id="KW-0812">Transmembrane</keyword>